<organism evidence="6 7">
    <name type="scientific">Ficus carica</name>
    <name type="common">Common fig</name>
    <dbReference type="NCBI Taxonomy" id="3494"/>
    <lineage>
        <taxon>Eukaryota</taxon>
        <taxon>Viridiplantae</taxon>
        <taxon>Streptophyta</taxon>
        <taxon>Embryophyta</taxon>
        <taxon>Tracheophyta</taxon>
        <taxon>Spermatophyta</taxon>
        <taxon>Magnoliopsida</taxon>
        <taxon>eudicotyledons</taxon>
        <taxon>Gunneridae</taxon>
        <taxon>Pentapetalae</taxon>
        <taxon>rosids</taxon>
        <taxon>fabids</taxon>
        <taxon>Rosales</taxon>
        <taxon>Moraceae</taxon>
        <taxon>Ficeae</taxon>
        <taxon>Ficus</taxon>
    </lineage>
</organism>
<dbReference type="GO" id="GO:0005737">
    <property type="term" value="C:cytoplasm"/>
    <property type="evidence" value="ECO:0007669"/>
    <property type="project" value="TreeGrafter"/>
</dbReference>
<evidence type="ECO:0000256" key="4">
    <source>
        <dbReference type="PROSITE-ProRule" id="PRU00322"/>
    </source>
</evidence>
<gene>
    <name evidence="6" type="ORF">TIFTF001_002316</name>
</gene>
<dbReference type="Gene3D" id="4.10.1060.10">
    <property type="entry name" value="Zinc finger, RanBP2-type"/>
    <property type="match status" value="1"/>
</dbReference>
<name>A0AA87ZM75_FICCA</name>
<dbReference type="EMBL" id="BTGU01000002">
    <property type="protein sequence ID" value="GMN29128.1"/>
    <property type="molecule type" value="Genomic_DNA"/>
</dbReference>
<evidence type="ECO:0000256" key="2">
    <source>
        <dbReference type="ARBA" id="ARBA00022771"/>
    </source>
</evidence>
<keyword evidence="3" id="KW-0862">Zinc</keyword>
<dbReference type="PROSITE" id="PS50199">
    <property type="entry name" value="ZF_RANBP2_2"/>
    <property type="match status" value="1"/>
</dbReference>
<proteinExistence type="predicted"/>
<dbReference type="GO" id="GO:0003729">
    <property type="term" value="F:mRNA binding"/>
    <property type="evidence" value="ECO:0007669"/>
    <property type="project" value="TreeGrafter"/>
</dbReference>
<dbReference type="InterPro" id="IPR036443">
    <property type="entry name" value="Znf_RanBP2_sf"/>
</dbReference>
<accession>A0AA87ZM75</accession>
<evidence type="ECO:0000256" key="3">
    <source>
        <dbReference type="ARBA" id="ARBA00022833"/>
    </source>
</evidence>
<evidence type="ECO:0000313" key="7">
    <source>
        <dbReference type="Proteomes" id="UP001187192"/>
    </source>
</evidence>
<dbReference type="Proteomes" id="UP001187192">
    <property type="component" value="Unassembled WGS sequence"/>
</dbReference>
<protein>
    <recommendedName>
        <fullName evidence="5">RanBP2-type domain-containing protein</fullName>
    </recommendedName>
</protein>
<evidence type="ECO:0000256" key="1">
    <source>
        <dbReference type="ARBA" id="ARBA00022723"/>
    </source>
</evidence>
<dbReference type="GO" id="GO:0008270">
    <property type="term" value="F:zinc ion binding"/>
    <property type="evidence" value="ECO:0007669"/>
    <property type="project" value="UniProtKB-KW"/>
</dbReference>
<dbReference type="PANTHER" id="PTHR23111:SF71">
    <property type="entry name" value="RANBP2-TYPE DOMAIN-CONTAINING PROTEIN"/>
    <property type="match status" value="1"/>
</dbReference>
<reference evidence="6" key="1">
    <citation type="submission" date="2023-07" db="EMBL/GenBank/DDBJ databases">
        <title>draft genome sequence of fig (Ficus carica).</title>
        <authorList>
            <person name="Takahashi T."/>
            <person name="Nishimura K."/>
        </authorList>
    </citation>
    <scope>NUCLEOTIDE SEQUENCE</scope>
</reference>
<keyword evidence="2 4" id="KW-0863">Zinc-finger</keyword>
<dbReference type="PANTHER" id="PTHR23111">
    <property type="entry name" value="ZINC FINGER PROTEIN"/>
    <property type="match status" value="1"/>
</dbReference>
<dbReference type="SUPFAM" id="SSF90209">
    <property type="entry name" value="Ran binding protein zinc finger-like"/>
    <property type="match status" value="1"/>
</dbReference>
<keyword evidence="7" id="KW-1185">Reference proteome</keyword>
<sequence>MPAIAMPGATLPTYSHYFARVQGGADQRMGLTGNGALQQSLPLASNWPPVGADKYGILPPSAWSLVGNPNAGLPYANPSNQLLSVPKGWRNGDWICSCGFHNYSSRAQCKKCNASPPGLGTKRLASEEFVNDWDNKRLNIGLVRILPLLLFKIICLDGAIACRPSLLFSYLFTLDLQTNGPQPSSYQGFECPMGTIADSNPGAYTSFSNAGSGVAPSLQVSMLLPQHATTPTLLGKG</sequence>
<keyword evidence="1" id="KW-0479">Metal-binding</keyword>
<dbReference type="SMART" id="SM00547">
    <property type="entry name" value="ZnF_RBZ"/>
    <property type="match status" value="1"/>
</dbReference>
<dbReference type="AlphaFoldDB" id="A0AA87ZM75"/>
<evidence type="ECO:0000259" key="5">
    <source>
        <dbReference type="PROSITE" id="PS50199"/>
    </source>
</evidence>
<comment type="caution">
    <text evidence="6">The sequence shown here is derived from an EMBL/GenBank/DDBJ whole genome shotgun (WGS) entry which is preliminary data.</text>
</comment>
<evidence type="ECO:0000313" key="6">
    <source>
        <dbReference type="EMBL" id="GMN29128.1"/>
    </source>
</evidence>
<feature type="domain" description="RanBP2-type" evidence="5">
    <location>
        <begin position="90"/>
        <end position="118"/>
    </location>
</feature>
<dbReference type="InterPro" id="IPR001876">
    <property type="entry name" value="Znf_RanBP2"/>
</dbReference>